<dbReference type="InterPro" id="IPR016776">
    <property type="entry name" value="ApeP-like_dehydratase"/>
</dbReference>
<proteinExistence type="predicted"/>
<dbReference type="AlphaFoldDB" id="J9G669"/>
<organism evidence="1">
    <name type="scientific">gut metagenome</name>
    <dbReference type="NCBI Taxonomy" id="749906"/>
    <lineage>
        <taxon>unclassified sequences</taxon>
        <taxon>metagenomes</taxon>
        <taxon>organismal metagenomes</taxon>
    </lineage>
</organism>
<dbReference type="EMBL" id="AMCI01004843">
    <property type="protein sequence ID" value="EJW97287.1"/>
    <property type="molecule type" value="Genomic_DNA"/>
</dbReference>
<dbReference type="SUPFAM" id="SSF54637">
    <property type="entry name" value="Thioesterase/thiol ester dehydrase-isomerase"/>
    <property type="match status" value="1"/>
</dbReference>
<protein>
    <submittedName>
        <fullName evidence="1">(Acyl-carrier-protein) dehydratase</fullName>
    </submittedName>
</protein>
<sequence length="139" mass="15247">MKGGDIKHLIPQREPILMVDELLDVQGEQAHTSLTIRPANYFLDDQGRLEASGLIEHMAQSASAFAGYQAVQAGAANPPVGYIGEVKNFQCYHYPKVGDVLHTVICFGPEVEGVILCSGITYVDEQKLAETQMKIYIPK</sequence>
<evidence type="ECO:0000313" key="1">
    <source>
        <dbReference type="EMBL" id="EJW97287.1"/>
    </source>
</evidence>
<reference evidence="1" key="1">
    <citation type="journal article" date="2012" name="PLoS ONE">
        <title>Gene sets for utilization of primary and secondary nutrition supplies in the distal gut of endangered iberian lynx.</title>
        <authorList>
            <person name="Alcaide M."/>
            <person name="Messina E."/>
            <person name="Richter M."/>
            <person name="Bargiela R."/>
            <person name="Peplies J."/>
            <person name="Huws S.A."/>
            <person name="Newbold C.J."/>
            <person name="Golyshin P.N."/>
            <person name="Simon M.A."/>
            <person name="Lopez G."/>
            <person name="Yakimov M.M."/>
            <person name="Ferrer M."/>
        </authorList>
    </citation>
    <scope>NUCLEOTIDE SEQUENCE</scope>
</reference>
<comment type="caution">
    <text evidence="1">The sequence shown here is derived from an EMBL/GenBank/DDBJ whole genome shotgun (WGS) entry which is preliminary data.</text>
</comment>
<gene>
    <name evidence="1" type="ORF">EVA_14606</name>
</gene>
<accession>J9G669</accession>
<dbReference type="InterPro" id="IPR029069">
    <property type="entry name" value="HotDog_dom_sf"/>
</dbReference>
<name>J9G669_9ZZZZ</name>
<dbReference type="Pfam" id="PF22817">
    <property type="entry name" value="ApeP-like"/>
    <property type="match status" value="1"/>
</dbReference>
<dbReference type="Gene3D" id="3.10.129.10">
    <property type="entry name" value="Hotdog Thioesterase"/>
    <property type="match status" value="1"/>
</dbReference>